<dbReference type="Pfam" id="PF00067">
    <property type="entry name" value="p450"/>
    <property type="match status" value="1"/>
</dbReference>
<keyword evidence="12" id="KW-0472">Membrane</keyword>
<feature type="binding site" description="axial binding residue" evidence="13">
    <location>
        <position position="165"/>
    </location>
    <ligand>
        <name>heme</name>
        <dbReference type="ChEBI" id="CHEBI:30413"/>
    </ligand>
    <ligandPart>
        <name>Fe</name>
        <dbReference type="ChEBI" id="CHEBI:18248"/>
    </ligandPart>
</feature>
<dbReference type="Proteomes" id="UP000801492">
    <property type="component" value="Unassembled WGS sequence"/>
</dbReference>
<evidence type="ECO:0000256" key="4">
    <source>
        <dbReference type="ARBA" id="ARBA00010617"/>
    </source>
</evidence>
<protein>
    <recommendedName>
        <fullName evidence="17">Cytochrome P450</fullName>
    </recommendedName>
</protein>
<comment type="cofactor">
    <cofactor evidence="1 13">
        <name>heme</name>
        <dbReference type="ChEBI" id="CHEBI:30413"/>
    </cofactor>
</comment>
<feature type="non-terminal residue" evidence="15">
    <location>
        <position position="220"/>
    </location>
</feature>
<evidence type="ECO:0000256" key="12">
    <source>
        <dbReference type="ARBA" id="ARBA00023136"/>
    </source>
</evidence>
<evidence type="ECO:0000256" key="11">
    <source>
        <dbReference type="ARBA" id="ARBA00023033"/>
    </source>
</evidence>
<evidence type="ECO:0000256" key="6">
    <source>
        <dbReference type="ARBA" id="ARBA00022723"/>
    </source>
</evidence>
<dbReference type="GO" id="GO:0016705">
    <property type="term" value="F:oxidoreductase activity, acting on paired donors, with incorporation or reduction of molecular oxygen"/>
    <property type="evidence" value="ECO:0007669"/>
    <property type="project" value="InterPro"/>
</dbReference>
<sequence>DIGRSNDKGLTVEEIAAQAFVFFLAGFETSSSTMAFCLYELALNSEVQDNLREEISKTFERYNQNITYEGVMEMKYLDQVVDETLRKYPPVPVIPRVCVEDYQIPNTEVIIDKGTRVLISALGLHHDPEYYPNPDTFDPERFNEENKKSIPPFTYIPFGEGPRACIGLRFGLMQTKVGLAFLLKHFRFSINKKTSVPLVMDPFTFLLTAKDGIWLDVEKI</sequence>
<dbReference type="GO" id="GO:0005506">
    <property type="term" value="F:iron ion binding"/>
    <property type="evidence" value="ECO:0007669"/>
    <property type="project" value="InterPro"/>
</dbReference>
<dbReference type="PROSITE" id="PS00086">
    <property type="entry name" value="CYTOCHROME_P450"/>
    <property type="match status" value="1"/>
</dbReference>
<dbReference type="GO" id="GO:0004497">
    <property type="term" value="F:monooxygenase activity"/>
    <property type="evidence" value="ECO:0007669"/>
    <property type="project" value="UniProtKB-KW"/>
</dbReference>
<comment type="similarity">
    <text evidence="4 14">Belongs to the cytochrome P450 family.</text>
</comment>
<evidence type="ECO:0008006" key="17">
    <source>
        <dbReference type="Google" id="ProtNLM"/>
    </source>
</evidence>
<accession>A0A8K0CZF1</accession>
<keyword evidence="10 13" id="KW-0408">Iron</keyword>
<dbReference type="InterPro" id="IPR002401">
    <property type="entry name" value="Cyt_P450_E_grp-I"/>
</dbReference>
<dbReference type="EMBL" id="VTPC01007279">
    <property type="protein sequence ID" value="KAF2894152.1"/>
    <property type="molecule type" value="Genomic_DNA"/>
</dbReference>
<dbReference type="PANTHER" id="PTHR24292:SF100">
    <property type="entry name" value="CYTOCHROME P450 6A16, ISOFORM B-RELATED"/>
    <property type="match status" value="1"/>
</dbReference>
<dbReference type="InterPro" id="IPR050476">
    <property type="entry name" value="Insect_CytP450_Detox"/>
</dbReference>
<evidence type="ECO:0000256" key="3">
    <source>
        <dbReference type="ARBA" id="ARBA00004406"/>
    </source>
</evidence>
<evidence type="ECO:0000256" key="2">
    <source>
        <dbReference type="ARBA" id="ARBA00004174"/>
    </source>
</evidence>
<dbReference type="GO" id="GO:0020037">
    <property type="term" value="F:heme binding"/>
    <property type="evidence" value="ECO:0007669"/>
    <property type="project" value="InterPro"/>
</dbReference>
<dbReference type="GO" id="GO:0005789">
    <property type="term" value="C:endoplasmic reticulum membrane"/>
    <property type="evidence" value="ECO:0007669"/>
    <property type="project" value="UniProtKB-SubCell"/>
</dbReference>
<evidence type="ECO:0000313" key="15">
    <source>
        <dbReference type="EMBL" id="KAF2894152.1"/>
    </source>
</evidence>
<comment type="caution">
    <text evidence="15">The sequence shown here is derived from an EMBL/GenBank/DDBJ whole genome shotgun (WGS) entry which is preliminary data.</text>
</comment>
<evidence type="ECO:0000256" key="10">
    <source>
        <dbReference type="ARBA" id="ARBA00023004"/>
    </source>
</evidence>
<dbReference type="Gene3D" id="1.10.630.10">
    <property type="entry name" value="Cytochrome P450"/>
    <property type="match status" value="1"/>
</dbReference>
<evidence type="ECO:0000256" key="5">
    <source>
        <dbReference type="ARBA" id="ARBA00022617"/>
    </source>
</evidence>
<evidence type="ECO:0000256" key="1">
    <source>
        <dbReference type="ARBA" id="ARBA00001971"/>
    </source>
</evidence>
<keyword evidence="5 13" id="KW-0349">Heme</keyword>
<dbReference type="PRINTS" id="PR00463">
    <property type="entry name" value="EP450I"/>
</dbReference>
<dbReference type="InterPro" id="IPR001128">
    <property type="entry name" value="Cyt_P450"/>
</dbReference>
<dbReference type="OrthoDB" id="2789670at2759"/>
<keyword evidence="7" id="KW-0256">Endoplasmic reticulum</keyword>
<dbReference type="InterPro" id="IPR036396">
    <property type="entry name" value="Cyt_P450_sf"/>
</dbReference>
<dbReference type="PRINTS" id="PR00385">
    <property type="entry name" value="P450"/>
</dbReference>
<proteinExistence type="inferred from homology"/>
<keyword evidence="6 13" id="KW-0479">Metal-binding</keyword>
<dbReference type="AlphaFoldDB" id="A0A8K0CZF1"/>
<evidence type="ECO:0000256" key="13">
    <source>
        <dbReference type="PIRSR" id="PIRSR602401-1"/>
    </source>
</evidence>
<keyword evidence="16" id="KW-1185">Reference proteome</keyword>
<name>A0A8K0CZF1_IGNLU</name>
<evidence type="ECO:0000313" key="16">
    <source>
        <dbReference type="Proteomes" id="UP000801492"/>
    </source>
</evidence>
<dbReference type="PANTHER" id="PTHR24292">
    <property type="entry name" value="CYTOCHROME P450"/>
    <property type="match status" value="1"/>
</dbReference>
<evidence type="ECO:0000256" key="9">
    <source>
        <dbReference type="ARBA" id="ARBA00023002"/>
    </source>
</evidence>
<keyword evidence="11 14" id="KW-0503">Monooxygenase</keyword>
<evidence type="ECO:0000256" key="7">
    <source>
        <dbReference type="ARBA" id="ARBA00022824"/>
    </source>
</evidence>
<gene>
    <name evidence="15" type="ORF">ILUMI_12021</name>
</gene>
<dbReference type="SUPFAM" id="SSF48264">
    <property type="entry name" value="Cytochrome P450"/>
    <property type="match status" value="1"/>
</dbReference>
<comment type="subcellular location">
    <subcellularLocation>
        <location evidence="3">Endoplasmic reticulum membrane</location>
        <topology evidence="3">Peripheral membrane protein</topology>
    </subcellularLocation>
    <subcellularLocation>
        <location evidence="2">Microsome membrane</location>
        <topology evidence="2">Peripheral membrane protein</topology>
    </subcellularLocation>
</comment>
<keyword evidence="8" id="KW-0492">Microsome</keyword>
<organism evidence="15 16">
    <name type="scientific">Ignelater luminosus</name>
    <name type="common">Cucubano</name>
    <name type="synonym">Pyrophorus luminosus</name>
    <dbReference type="NCBI Taxonomy" id="2038154"/>
    <lineage>
        <taxon>Eukaryota</taxon>
        <taxon>Metazoa</taxon>
        <taxon>Ecdysozoa</taxon>
        <taxon>Arthropoda</taxon>
        <taxon>Hexapoda</taxon>
        <taxon>Insecta</taxon>
        <taxon>Pterygota</taxon>
        <taxon>Neoptera</taxon>
        <taxon>Endopterygota</taxon>
        <taxon>Coleoptera</taxon>
        <taxon>Polyphaga</taxon>
        <taxon>Elateriformia</taxon>
        <taxon>Elateroidea</taxon>
        <taxon>Elateridae</taxon>
        <taxon>Agrypninae</taxon>
        <taxon>Pyrophorini</taxon>
        <taxon>Ignelater</taxon>
    </lineage>
</organism>
<evidence type="ECO:0000256" key="14">
    <source>
        <dbReference type="RuleBase" id="RU000461"/>
    </source>
</evidence>
<reference evidence="15" key="1">
    <citation type="submission" date="2019-08" db="EMBL/GenBank/DDBJ databases">
        <title>The genome of the North American firefly Photinus pyralis.</title>
        <authorList>
            <consortium name="Photinus pyralis genome working group"/>
            <person name="Fallon T.R."/>
            <person name="Sander Lower S.E."/>
            <person name="Weng J.-K."/>
        </authorList>
    </citation>
    <scope>NUCLEOTIDE SEQUENCE</scope>
    <source>
        <strain evidence="15">TRF0915ILg1</strain>
        <tissue evidence="15">Whole body</tissue>
    </source>
</reference>
<dbReference type="InterPro" id="IPR017972">
    <property type="entry name" value="Cyt_P450_CS"/>
</dbReference>
<dbReference type="CDD" id="cd11056">
    <property type="entry name" value="CYP6-like"/>
    <property type="match status" value="1"/>
</dbReference>
<keyword evidence="9 14" id="KW-0560">Oxidoreductase</keyword>
<evidence type="ECO:0000256" key="8">
    <source>
        <dbReference type="ARBA" id="ARBA00022848"/>
    </source>
</evidence>